<evidence type="ECO:0000313" key="6">
    <source>
        <dbReference type="EMBL" id="MCI3239460.1"/>
    </source>
</evidence>
<feature type="region of interest" description="Disordered" evidence="4">
    <location>
        <begin position="1"/>
        <end position="26"/>
    </location>
</feature>
<dbReference type="Gene3D" id="3.40.50.300">
    <property type="entry name" value="P-loop containing nucleotide triphosphate hydrolases"/>
    <property type="match status" value="1"/>
</dbReference>
<accession>A0ABS9XBK3</accession>
<dbReference type="Pfam" id="PF00005">
    <property type="entry name" value="ABC_tran"/>
    <property type="match status" value="1"/>
</dbReference>
<dbReference type="SUPFAM" id="SSF52540">
    <property type="entry name" value="P-loop containing nucleoside triphosphate hydrolases"/>
    <property type="match status" value="1"/>
</dbReference>
<gene>
    <name evidence="6" type="ORF">MQN93_06975</name>
</gene>
<evidence type="ECO:0000256" key="2">
    <source>
        <dbReference type="ARBA" id="ARBA00022741"/>
    </source>
</evidence>
<reference evidence="6" key="1">
    <citation type="submission" date="2022-03" db="EMBL/GenBank/DDBJ databases">
        <title>Streptomyces 7R015 and 7R016 isolated from Barleria lupulina in Thailand.</title>
        <authorList>
            <person name="Kanchanasin P."/>
            <person name="Phongsopitanun W."/>
            <person name="Tanasupawat S."/>
        </authorList>
    </citation>
    <scope>NUCLEOTIDE SEQUENCE</scope>
    <source>
        <strain evidence="6">7R016</strain>
    </source>
</reference>
<dbReference type="PANTHER" id="PTHR24220:SF685">
    <property type="entry name" value="ABC TRANSPORTER RELATED"/>
    <property type="match status" value="1"/>
</dbReference>
<organism evidence="6 7">
    <name type="scientific">Streptomyces spinosisporus</name>
    <dbReference type="NCBI Taxonomy" id="2927582"/>
    <lineage>
        <taxon>Bacteria</taxon>
        <taxon>Bacillati</taxon>
        <taxon>Actinomycetota</taxon>
        <taxon>Actinomycetes</taxon>
        <taxon>Kitasatosporales</taxon>
        <taxon>Streptomycetaceae</taxon>
        <taxon>Streptomyces</taxon>
    </lineage>
</organism>
<name>A0ABS9XBK3_9ACTN</name>
<evidence type="ECO:0000256" key="3">
    <source>
        <dbReference type="ARBA" id="ARBA00022840"/>
    </source>
</evidence>
<keyword evidence="1" id="KW-0813">Transport</keyword>
<dbReference type="Proteomes" id="UP001165270">
    <property type="component" value="Unassembled WGS sequence"/>
</dbReference>
<evidence type="ECO:0000259" key="5">
    <source>
        <dbReference type="PROSITE" id="PS50893"/>
    </source>
</evidence>
<keyword evidence="7" id="KW-1185">Reference proteome</keyword>
<evidence type="ECO:0000256" key="1">
    <source>
        <dbReference type="ARBA" id="ARBA00022448"/>
    </source>
</evidence>
<keyword evidence="2" id="KW-0547">Nucleotide-binding</keyword>
<dbReference type="PROSITE" id="PS00211">
    <property type="entry name" value="ABC_TRANSPORTER_1"/>
    <property type="match status" value="1"/>
</dbReference>
<proteinExistence type="predicted"/>
<dbReference type="GO" id="GO:0005524">
    <property type="term" value="F:ATP binding"/>
    <property type="evidence" value="ECO:0007669"/>
    <property type="project" value="UniProtKB-KW"/>
</dbReference>
<dbReference type="PANTHER" id="PTHR24220">
    <property type="entry name" value="IMPORT ATP-BINDING PROTEIN"/>
    <property type="match status" value="1"/>
</dbReference>
<dbReference type="CDD" id="cd03255">
    <property type="entry name" value="ABC_MJ0796_LolCDE_FtsE"/>
    <property type="match status" value="1"/>
</dbReference>
<dbReference type="EMBL" id="JALDAX010000002">
    <property type="protein sequence ID" value="MCI3239460.1"/>
    <property type="molecule type" value="Genomic_DNA"/>
</dbReference>
<keyword evidence="3 6" id="KW-0067">ATP-binding</keyword>
<evidence type="ECO:0000256" key="4">
    <source>
        <dbReference type="SAM" id="MobiDB-lite"/>
    </source>
</evidence>
<dbReference type="InterPro" id="IPR017871">
    <property type="entry name" value="ABC_transporter-like_CS"/>
</dbReference>
<sequence>MRLRKGKRRQVEGRAEVDDRSGAPAATPGLAVELRGVRRQYGRGAGAVQALAGIDLGLPQGTFTAVMGPSGSGKSTFLQCAAGLDRPSSGSVRLGGTEITGMSENELTELRRSRLGFVFQAFNLLPSLTVEQNVLLPVRLAGQRQDRRRAHAVLAQVGLADKARRRPGELSGGQQQRVAVARALVTRPDVIFADEPTGALDTGTAAEVLGLLRSAVDTLGATVVMVTHDPQAAAWADRVLFLADGVFADRLERGTAEQIAARMSVLTSRTGAAAGVAA</sequence>
<comment type="caution">
    <text evidence="6">The sequence shown here is derived from an EMBL/GenBank/DDBJ whole genome shotgun (WGS) entry which is preliminary data.</text>
</comment>
<dbReference type="InterPro" id="IPR003593">
    <property type="entry name" value="AAA+_ATPase"/>
</dbReference>
<dbReference type="SMART" id="SM00382">
    <property type="entry name" value="AAA"/>
    <property type="match status" value="1"/>
</dbReference>
<dbReference type="RefSeq" id="WP_242708767.1">
    <property type="nucleotide sequence ID" value="NZ_JALDAX010000002.1"/>
</dbReference>
<dbReference type="InterPro" id="IPR027417">
    <property type="entry name" value="P-loop_NTPase"/>
</dbReference>
<dbReference type="InterPro" id="IPR017911">
    <property type="entry name" value="MacB-like_ATP-bd"/>
</dbReference>
<protein>
    <submittedName>
        <fullName evidence="6">ABC transporter ATP-binding protein</fullName>
    </submittedName>
</protein>
<feature type="domain" description="ABC transporter" evidence="5">
    <location>
        <begin position="32"/>
        <end position="269"/>
    </location>
</feature>
<evidence type="ECO:0000313" key="7">
    <source>
        <dbReference type="Proteomes" id="UP001165270"/>
    </source>
</evidence>
<dbReference type="InterPro" id="IPR003439">
    <property type="entry name" value="ABC_transporter-like_ATP-bd"/>
</dbReference>
<dbReference type="InterPro" id="IPR015854">
    <property type="entry name" value="ABC_transpr_LolD-like"/>
</dbReference>
<dbReference type="PROSITE" id="PS50893">
    <property type="entry name" value="ABC_TRANSPORTER_2"/>
    <property type="match status" value="1"/>
</dbReference>
<feature type="compositionally biased region" description="Basic and acidic residues" evidence="4">
    <location>
        <begin position="9"/>
        <end position="21"/>
    </location>
</feature>